<sequence length="60" mass="6944">MPIIPFGRSPEQEETHNSKSVDMQQMQKCRLITGLSRDGDIDRLIPIHSVFGDVYNNHKY</sequence>
<dbReference type="EMBL" id="PQXH01000003">
    <property type="protein sequence ID" value="TGO19611.1"/>
    <property type="molecule type" value="Genomic_DNA"/>
</dbReference>
<gene>
    <name evidence="2" type="ORF">BTUL_0003g00650</name>
</gene>
<comment type="caution">
    <text evidence="2">The sequence shown here is derived from an EMBL/GenBank/DDBJ whole genome shotgun (WGS) entry which is preliminary data.</text>
</comment>
<protein>
    <submittedName>
        <fullName evidence="2">Uncharacterized protein</fullName>
    </submittedName>
</protein>
<evidence type="ECO:0000256" key="1">
    <source>
        <dbReference type="SAM" id="MobiDB-lite"/>
    </source>
</evidence>
<organism evidence="2 3">
    <name type="scientific">Botrytis tulipae</name>
    <dbReference type="NCBI Taxonomy" id="87230"/>
    <lineage>
        <taxon>Eukaryota</taxon>
        <taxon>Fungi</taxon>
        <taxon>Dikarya</taxon>
        <taxon>Ascomycota</taxon>
        <taxon>Pezizomycotina</taxon>
        <taxon>Leotiomycetes</taxon>
        <taxon>Helotiales</taxon>
        <taxon>Sclerotiniaceae</taxon>
        <taxon>Botrytis</taxon>
    </lineage>
</organism>
<accession>A0A4Z1FDX3</accession>
<dbReference type="AlphaFoldDB" id="A0A4Z1FDX3"/>
<feature type="region of interest" description="Disordered" evidence="1">
    <location>
        <begin position="1"/>
        <end position="25"/>
    </location>
</feature>
<evidence type="ECO:0000313" key="2">
    <source>
        <dbReference type="EMBL" id="TGO19611.1"/>
    </source>
</evidence>
<dbReference type="OrthoDB" id="10289854at2759"/>
<name>A0A4Z1FDX3_9HELO</name>
<proteinExistence type="predicted"/>
<reference evidence="2 3" key="1">
    <citation type="submission" date="2017-12" db="EMBL/GenBank/DDBJ databases">
        <title>Comparative genomics of Botrytis spp.</title>
        <authorList>
            <person name="Valero-Jimenez C.A."/>
            <person name="Tapia P."/>
            <person name="Veloso J."/>
            <person name="Silva-Moreno E."/>
            <person name="Staats M."/>
            <person name="Valdes J.H."/>
            <person name="Van Kan J.A.L."/>
        </authorList>
    </citation>
    <scope>NUCLEOTIDE SEQUENCE [LARGE SCALE GENOMIC DNA]</scope>
    <source>
        <strain evidence="2 3">Bt9001</strain>
    </source>
</reference>
<evidence type="ECO:0000313" key="3">
    <source>
        <dbReference type="Proteomes" id="UP000297777"/>
    </source>
</evidence>
<keyword evidence="3" id="KW-1185">Reference proteome</keyword>
<dbReference type="Proteomes" id="UP000297777">
    <property type="component" value="Unassembled WGS sequence"/>
</dbReference>
<feature type="compositionally biased region" description="Basic and acidic residues" evidence="1">
    <location>
        <begin position="10"/>
        <end position="19"/>
    </location>
</feature>